<feature type="coiled-coil region" evidence="1">
    <location>
        <begin position="463"/>
        <end position="490"/>
    </location>
</feature>
<evidence type="ECO:0000313" key="2">
    <source>
        <dbReference type="EMBL" id="EGW31653.1"/>
    </source>
</evidence>
<dbReference type="AlphaFoldDB" id="G3AQZ1"/>
<keyword evidence="3" id="KW-1185">Reference proteome</keyword>
<name>G3AQZ1_SPAPN</name>
<dbReference type="OrthoDB" id="4093016at2759"/>
<dbReference type="eggNOG" id="ENOG502RPXV">
    <property type="taxonomic scope" value="Eukaryota"/>
</dbReference>
<dbReference type="Proteomes" id="UP000000709">
    <property type="component" value="Unassembled WGS sequence"/>
</dbReference>
<sequence>MPLTSDKFDIGFLDVNQLASTFTKFNSFQNKNAHQQERTVIALRALELMDTYQAIHPCGHDMISHLKYFGVKSKYSAVWAREVERQSEEVLTVGKDKSSNIHKESVDSMNPEECHELFDFIKKCVIILLIERKYSEAHYFLNSYATVVQFSTQPKSADELKNNRYVEYLFLQYSANVFQTIWFPVDEQTGNSSLDKVISSSSFKPLETIYKKISTYYSKNEAVFSTRQNEGNYDELHYYWMIKMLYMAMLFKQFKFIEFYDEFYSLFLNYESKIQVSGLNPLQFLIKGDSILKSNLLLMFGIVSIFLKPACSLSFMNDDIIIDLFNENESSLEFLFYNQVLIPLSRRDLFTVQTTLHDQLFLDRLYAYLENSLPTGAASKYSPTHTFIEYMWKIIDFKNFLVIMSVTKQITRTRVIELLGYDLADSEVVNQVSNNLIVLISALGLGNGGIQYLASSELFIHTSPNKTAESVELQEDIEELNNEVKGMTLSSMMTSILIEKFFS</sequence>
<dbReference type="KEGG" id="spaa:SPAPADRAFT_56457"/>
<dbReference type="RefSeq" id="XP_007376431.1">
    <property type="nucleotide sequence ID" value="XM_007376369.1"/>
</dbReference>
<organism evidence="3">
    <name type="scientific">Spathaspora passalidarum (strain NRRL Y-27907 / 11-Y1)</name>
    <dbReference type="NCBI Taxonomy" id="619300"/>
    <lineage>
        <taxon>Eukaryota</taxon>
        <taxon>Fungi</taxon>
        <taxon>Dikarya</taxon>
        <taxon>Ascomycota</taxon>
        <taxon>Saccharomycotina</taxon>
        <taxon>Pichiomycetes</taxon>
        <taxon>Debaryomycetaceae</taxon>
        <taxon>Spathaspora</taxon>
    </lineage>
</organism>
<dbReference type="EMBL" id="GL996503">
    <property type="protein sequence ID" value="EGW31653.1"/>
    <property type="molecule type" value="Genomic_DNA"/>
</dbReference>
<evidence type="ECO:0008006" key="4">
    <source>
        <dbReference type="Google" id="ProtNLM"/>
    </source>
</evidence>
<accession>G3AQZ1</accession>
<dbReference type="InParanoid" id="G3AQZ1"/>
<dbReference type="GeneID" id="18872035"/>
<dbReference type="STRING" id="619300.G3AQZ1"/>
<evidence type="ECO:0000256" key="1">
    <source>
        <dbReference type="SAM" id="Coils"/>
    </source>
</evidence>
<protein>
    <recommendedName>
        <fullName evidence="4">PCI domain-containing protein</fullName>
    </recommendedName>
</protein>
<reference evidence="2 3" key="1">
    <citation type="journal article" date="2011" name="Proc. Natl. Acad. Sci. U.S.A.">
        <title>Comparative genomics of xylose-fermenting fungi for enhanced biofuel production.</title>
        <authorList>
            <person name="Wohlbach D.J."/>
            <person name="Kuo A."/>
            <person name="Sato T.K."/>
            <person name="Potts K.M."/>
            <person name="Salamov A.A."/>
            <person name="LaButti K.M."/>
            <person name="Sun H."/>
            <person name="Clum A."/>
            <person name="Pangilinan J.L."/>
            <person name="Lindquist E.A."/>
            <person name="Lucas S."/>
            <person name="Lapidus A."/>
            <person name="Jin M."/>
            <person name="Gunawan C."/>
            <person name="Balan V."/>
            <person name="Dale B.E."/>
            <person name="Jeffries T.W."/>
            <person name="Zinkel R."/>
            <person name="Barry K.W."/>
            <person name="Grigoriev I.V."/>
            <person name="Gasch A.P."/>
        </authorList>
    </citation>
    <scope>NUCLEOTIDE SEQUENCE [LARGE SCALE GENOMIC DNA]</scope>
    <source>
        <strain evidence="3">NRRL Y-27907 / 11-Y1</strain>
    </source>
</reference>
<gene>
    <name evidence="2" type="ORF">SPAPADRAFT_56457</name>
</gene>
<dbReference type="HOGENOM" id="CLU_526878_0_0_1"/>
<keyword evidence="1" id="KW-0175">Coiled coil</keyword>
<evidence type="ECO:0000313" key="3">
    <source>
        <dbReference type="Proteomes" id="UP000000709"/>
    </source>
</evidence>
<proteinExistence type="predicted"/>
<dbReference type="OMA" id="STQWIES"/>